<evidence type="ECO:0000256" key="1">
    <source>
        <dbReference type="SAM" id="MobiDB-lite"/>
    </source>
</evidence>
<feature type="compositionally biased region" description="Low complexity" evidence="1">
    <location>
        <begin position="336"/>
        <end position="353"/>
    </location>
</feature>
<reference evidence="2" key="1">
    <citation type="submission" date="2023-10" db="EMBL/GenBank/DDBJ databases">
        <authorList>
            <person name="Chen Y."/>
            <person name="Shah S."/>
            <person name="Dougan E. K."/>
            <person name="Thang M."/>
            <person name="Chan C."/>
        </authorList>
    </citation>
    <scope>NUCLEOTIDE SEQUENCE [LARGE SCALE GENOMIC DNA]</scope>
</reference>
<dbReference type="EMBL" id="CAUYUJ010001241">
    <property type="protein sequence ID" value="CAK0794995.1"/>
    <property type="molecule type" value="Genomic_DNA"/>
</dbReference>
<gene>
    <name evidence="2" type="ORF">PCOR1329_LOCUS4801</name>
</gene>
<evidence type="ECO:0000313" key="3">
    <source>
        <dbReference type="Proteomes" id="UP001189429"/>
    </source>
</evidence>
<feature type="compositionally biased region" description="Low complexity" evidence="1">
    <location>
        <begin position="406"/>
        <end position="417"/>
    </location>
</feature>
<dbReference type="Proteomes" id="UP001189429">
    <property type="component" value="Unassembled WGS sequence"/>
</dbReference>
<evidence type="ECO:0000313" key="2">
    <source>
        <dbReference type="EMBL" id="CAK0794995.1"/>
    </source>
</evidence>
<accession>A0ABN9PPH9</accession>
<proteinExistence type="predicted"/>
<feature type="region of interest" description="Disordered" evidence="1">
    <location>
        <begin position="257"/>
        <end position="353"/>
    </location>
</feature>
<feature type="compositionally biased region" description="Pro residues" evidence="1">
    <location>
        <begin position="326"/>
        <end position="335"/>
    </location>
</feature>
<organism evidence="2 3">
    <name type="scientific">Prorocentrum cordatum</name>
    <dbReference type="NCBI Taxonomy" id="2364126"/>
    <lineage>
        <taxon>Eukaryota</taxon>
        <taxon>Sar</taxon>
        <taxon>Alveolata</taxon>
        <taxon>Dinophyceae</taxon>
        <taxon>Prorocentrales</taxon>
        <taxon>Prorocentraceae</taxon>
        <taxon>Prorocentrum</taxon>
    </lineage>
</organism>
<feature type="compositionally biased region" description="Basic and acidic residues" evidence="1">
    <location>
        <begin position="257"/>
        <end position="267"/>
    </location>
</feature>
<feature type="compositionally biased region" description="Low complexity" evidence="1">
    <location>
        <begin position="310"/>
        <end position="325"/>
    </location>
</feature>
<feature type="non-terminal residue" evidence="2">
    <location>
        <position position="685"/>
    </location>
</feature>
<name>A0ABN9PPH9_9DINO</name>
<feature type="region of interest" description="Disordered" evidence="1">
    <location>
        <begin position="375"/>
        <end position="435"/>
    </location>
</feature>
<protein>
    <submittedName>
        <fullName evidence="2">Uncharacterized protein</fullName>
    </submittedName>
</protein>
<comment type="caution">
    <text evidence="2">The sequence shown here is derived from an EMBL/GenBank/DDBJ whole genome shotgun (WGS) entry which is preliminary data.</text>
</comment>
<keyword evidence="3" id="KW-1185">Reference proteome</keyword>
<sequence>MAAGVSIGLLDRAIADARHFVGALEPQATFTVRFVSQDKKTGHKLQLPGLTHRSHAGVLHLFVRPHGGNIIMLDADVSVLPDGHAECLAMAPVVVVATSGWECSNRQHWHAMDPAGLRGGEGRNVTLTLQRLLGTDPNPTAEEQLGRMPGPLNAKPHMLCTAQLVTASRSCFNAARFYSLTARHTPRLTVDAAGDVSAQIPRAPAQYKAPSVARGASSLDWKARCEFWELPPHASLQDCIAAVHWRKTTAWEPYRETAAKKARDRVLRRNPAADTSPPPPAAAPQPDARRPPPPPSAPPMLVAHAQTAEPSSGSGDAQAPSGAAPPAQPPAPPRPSGHAPGAAEPAPATPPVSAARALAAEQGRLWPAASFRRFSGDAGRIDSPPSPVAEASSNGPPRSGKAVSEGGAPPDDAGASPRRPPPPQPAGGDGASGDGAELECARGAFTCGGCGEHLAKASFSKTQLKYGGDKRCVDCARKARPGEGVCSGHRPRKLKQCSSCRAELGKASFAGSLWLSADYESRICKGRAAKPGPPPVPADKVDEDMFESRPEALRFILTSASAPPSDDIRASNAARTLHGRSQITSIEVDGGLAVEEKLELLKKARDEDLQHSGGADGLRRALVDAMGGWAHLDLGATFYATRCVTRRRSTSRGACVADAPLQHLSGELEALNVVGLDLKALPFTR</sequence>